<sequence>MVTYGTPEQPLPRTGVRTAAGTVHAAPGALADTPLLDIIGDWRRVGDTLRGWRPDPATAVPGAELRTPLSYPSKVLCAGANYYGHLEEMGVEKRAEPAEAYFFGKTPRTTVIGPGDAVPYPRGEGRQLDWEAELAVVVGRAGKGFSPEEAPDYIAGYTIANDLSARDALRRPEAVGPPFQFDWLRTKSLDGFCPLGPGIVPSWFVEDPQDLGITLAVNGELKQNSTTGDMIRPVKELLSVAAKDMTLLPGDVILTGSPAGVGMAIGEFLNPGDEVVIEIERLGSLRHTVGPRTDG</sequence>
<feature type="domain" description="Fumarylacetoacetase-like C-terminal" evidence="3">
    <location>
        <begin position="74"/>
        <end position="289"/>
    </location>
</feature>
<evidence type="ECO:0000256" key="1">
    <source>
        <dbReference type="ARBA" id="ARBA00010211"/>
    </source>
</evidence>
<proteinExistence type="inferred from homology"/>
<dbReference type="Gene3D" id="3.90.850.10">
    <property type="entry name" value="Fumarylacetoacetase-like, C-terminal domain"/>
    <property type="match status" value="1"/>
</dbReference>
<dbReference type="PANTHER" id="PTHR42796">
    <property type="entry name" value="FUMARYLACETOACETATE HYDROLASE DOMAIN-CONTAINING PROTEIN 2A-RELATED"/>
    <property type="match status" value="1"/>
</dbReference>
<evidence type="ECO:0000256" key="2">
    <source>
        <dbReference type="ARBA" id="ARBA00022723"/>
    </source>
</evidence>
<dbReference type="EMBL" id="CP023699">
    <property type="protein sequence ID" value="QEU89972.1"/>
    <property type="molecule type" value="Genomic_DNA"/>
</dbReference>
<dbReference type="SUPFAM" id="SSF56529">
    <property type="entry name" value="FAH"/>
    <property type="match status" value="1"/>
</dbReference>
<dbReference type="GO" id="GO:0046872">
    <property type="term" value="F:metal ion binding"/>
    <property type="evidence" value="ECO:0007669"/>
    <property type="project" value="UniProtKB-KW"/>
</dbReference>
<dbReference type="OrthoDB" id="9805307at2"/>
<dbReference type="Pfam" id="PF01557">
    <property type="entry name" value="FAA_hydrolase"/>
    <property type="match status" value="1"/>
</dbReference>
<dbReference type="Proteomes" id="UP000325529">
    <property type="component" value="Chromosome"/>
</dbReference>
<dbReference type="GO" id="GO:0044281">
    <property type="term" value="P:small molecule metabolic process"/>
    <property type="evidence" value="ECO:0007669"/>
    <property type="project" value="UniProtKB-ARBA"/>
</dbReference>
<protein>
    <submittedName>
        <fullName evidence="4">FAA hydrolase family protein</fullName>
    </submittedName>
</protein>
<dbReference type="KEGG" id="ska:CP970_02775"/>
<reference evidence="4 5" key="1">
    <citation type="submission" date="2017-09" db="EMBL/GenBank/DDBJ databases">
        <authorList>
            <person name="Lee N."/>
            <person name="Cho B.-K."/>
        </authorList>
    </citation>
    <scope>NUCLEOTIDE SEQUENCE [LARGE SCALE GENOMIC DNA]</scope>
    <source>
        <strain evidence="4 5">ATCC 12853</strain>
    </source>
</reference>
<gene>
    <name evidence="4" type="ORF">CP970_02775</name>
</gene>
<dbReference type="InterPro" id="IPR036663">
    <property type="entry name" value="Fumarylacetoacetase_C_sf"/>
</dbReference>
<keyword evidence="5" id="KW-1185">Reference proteome</keyword>
<dbReference type="AlphaFoldDB" id="A0A5J6G5J8"/>
<organism evidence="4 5">
    <name type="scientific">Streptomyces kanamyceticus</name>
    <dbReference type="NCBI Taxonomy" id="1967"/>
    <lineage>
        <taxon>Bacteria</taxon>
        <taxon>Bacillati</taxon>
        <taxon>Actinomycetota</taxon>
        <taxon>Actinomycetes</taxon>
        <taxon>Kitasatosporales</taxon>
        <taxon>Streptomycetaceae</taxon>
        <taxon>Streptomyces</taxon>
    </lineage>
</organism>
<name>A0A5J6G5J8_STRKN</name>
<evidence type="ECO:0000313" key="4">
    <source>
        <dbReference type="EMBL" id="QEU89972.1"/>
    </source>
</evidence>
<dbReference type="GO" id="GO:0016787">
    <property type="term" value="F:hydrolase activity"/>
    <property type="evidence" value="ECO:0007669"/>
    <property type="project" value="UniProtKB-KW"/>
</dbReference>
<comment type="similarity">
    <text evidence="1">Belongs to the FAH family.</text>
</comment>
<keyword evidence="2" id="KW-0479">Metal-binding</keyword>
<dbReference type="InterPro" id="IPR011234">
    <property type="entry name" value="Fumarylacetoacetase-like_C"/>
</dbReference>
<accession>A0A5J6G5J8</accession>
<dbReference type="InterPro" id="IPR051121">
    <property type="entry name" value="FAH"/>
</dbReference>
<evidence type="ECO:0000313" key="5">
    <source>
        <dbReference type="Proteomes" id="UP000325529"/>
    </source>
</evidence>
<dbReference type="PANTHER" id="PTHR42796:SF4">
    <property type="entry name" value="FUMARYLACETOACETATE HYDROLASE DOMAIN-CONTAINING PROTEIN 2A"/>
    <property type="match status" value="1"/>
</dbReference>
<evidence type="ECO:0000259" key="3">
    <source>
        <dbReference type="Pfam" id="PF01557"/>
    </source>
</evidence>
<keyword evidence="4" id="KW-0378">Hydrolase</keyword>